<keyword evidence="12 19" id="KW-1133">Transmembrane helix</keyword>
<evidence type="ECO:0000256" key="14">
    <source>
        <dbReference type="ARBA" id="ARBA00025228"/>
    </source>
</evidence>
<reference evidence="20" key="1">
    <citation type="submission" date="2016-10" db="EMBL/GenBank/DDBJ databases">
        <title>Sequence of Gallionella enrichment culture.</title>
        <authorList>
            <person name="Poehlein A."/>
            <person name="Muehling M."/>
            <person name="Daniel R."/>
        </authorList>
    </citation>
    <scope>NUCLEOTIDE SEQUENCE</scope>
</reference>
<dbReference type="PANTHER" id="PTHR34148">
    <property type="entry name" value="ADENOSYLCOBINAMIDE-GDP RIBAZOLETRANSFERASE"/>
    <property type="match status" value="1"/>
</dbReference>
<proteinExistence type="inferred from homology"/>
<keyword evidence="9 20" id="KW-0808">Transferase</keyword>
<evidence type="ECO:0000256" key="3">
    <source>
        <dbReference type="ARBA" id="ARBA00004663"/>
    </source>
</evidence>
<evidence type="ECO:0000256" key="6">
    <source>
        <dbReference type="ARBA" id="ARBA00015850"/>
    </source>
</evidence>
<dbReference type="PANTHER" id="PTHR34148:SF1">
    <property type="entry name" value="ADENOSYLCOBINAMIDE-GDP RIBAZOLETRANSFERASE"/>
    <property type="match status" value="1"/>
</dbReference>
<keyword evidence="7" id="KW-1003">Cell membrane</keyword>
<comment type="caution">
    <text evidence="20">The sequence shown here is derived from an EMBL/GenBank/DDBJ whole genome shotgun (WGS) entry which is preliminary data.</text>
</comment>
<comment type="cofactor">
    <cofactor evidence="1">
        <name>Mg(2+)</name>
        <dbReference type="ChEBI" id="CHEBI:18420"/>
    </cofactor>
</comment>
<dbReference type="GO" id="GO:0005886">
    <property type="term" value="C:plasma membrane"/>
    <property type="evidence" value="ECO:0007669"/>
    <property type="project" value="UniProtKB-SubCell"/>
</dbReference>
<evidence type="ECO:0000256" key="9">
    <source>
        <dbReference type="ARBA" id="ARBA00022679"/>
    </source>
</evidence>
<dbReference type="EMBL" id="MLJW01000028">
    <property type="protein sequence ID" value="OIR09203.1"/>
    <property type="molecule type" value="Genomic_DNA"/>
</dbReference>
<evidence type="ECO:0000256" key="5">
    <source>
        <dbReference type="ARBA" id="ARBA00013200"/>
    </source>
</evidence>
<evidence type="ECO:0000256" key="18">
    <source>
        <dbReference type="ARBA" id="ARBA00049504"/>
    </source>
</evidence>
<name>A0A1J5SMM3_9ZZZZ</name>
<feature type="transmembrane region" description="Helical" evidence="19">
    <location>
        <begin position="35"/>
        <end position="55"/>
    </location>
</feature>
<evidence type="ECO:0000256" key="11">
    <source>
        <dbReference type="ARBA" id="ARBA00022842"/>
    </source>
</evidence>
<evidence type="ECO:0000256" key="8">
    <source>
        <dbReference type="ARBA" id="ARBA00022573"/>
    </source>
</evidence>
<dbReference type="GO" id="GO:0051073">
    <property type="term" value="F:adenosylcobinamide-GDP ribazoletransferase activity"/>
    <property type="evidence" value="ECO:0007669"/>
    <property type="project" value="UniProtKB-EC"/>
</dbReference>
<comment type="catalytic activity">
    <reaction evidence="17">
        <text>alpha-ribazole + adenosylcob(III)inamide-GDP = adenosylcob(III)alamin + GMP + H(+)</text>
        <dbReference type="Rhea" id="RHEA:16049"/>
        <dbReference type="ChEBI" id="CHEBI:10329"/>
        <dbReference type="ChEBI" id="CHEBI:15378"/>
        <dbReference type="ChEBI" id="CHEBI:18408"/>
        <dbReference type="ChEBI" id="CHEBI:58115"/>
        <dbReference type="ChEBI" id="CHEBI:60487"/>
        <dbReference type="EC" id="2.7.8.26"/>
    </reaction>
</comment>
<sequence>MNALLAQLHLALVFLTRLPLPPLRSLPEGGLARAMRMFPLAGAVVGGLAALAYLFGRLLFPPPLAALLALAASLLATGCLHEDGLADMTDGFGGGKDKAGKLEIMRDSRIGSYGVAALVMSLALRAAALAGFADPWRAAAALVAAHALSRGMIPLVMQMMTPARDNGLGHGAGQPSHTDAAAALLLAALLALLLLPLPQAALAVAAGALAALAVTRLALHHLGGHTGDVLGAVEQAVEVAVLLAVLAK</sequence>
<evidence type="ECO:0000313" key="20">
    <source>
        <dbReference type="EMBL" id="OIR09203.1"/>
    </source>
</evidence>
<evidence type="ECO:0000256" key="7">
    <source>
        <dbReference type="ARBA" id="ARBA00022475"/>
    </source>
</evidence>
<dbReference type="GO" id="GO:0008818">
    <property type="term" value="F:cobalamin 5'-phosphate synthase activity"/>
    <property type="evidence" value="ECO:0007669"/>
    <property type="project" value="InterPro"/>
</dbReference>
<evidence type="ECO:0000256" key="13">
    <source>
        <dbReference type="ARBA" id="ARBA00023136"/>
    </source>
</evidence>
<organism evidence="20">
    <name type="scientific">mine drainage metagenome</name>
    <dbReference type="NCBI Taxonomy" id="410659"/>
    <lineage>
        <taxon>unclassified sequences</taxon>
        <taxon>metagenomes</taxon>
        <taxon>ecological metagenomes</taxon>
    </lineage>
</organism>
<keyword evidence="13 19" id="KW-0472">Membrane</keyword>
<dbReference type="GO" id="GO:0009236">
    <property type="term" value="P:cobalamin biosynthetic process"/>
    <property type="evidence" value="ECO:0007669"/>
    <property type="project" value="UniProtKB-UniPathway"/>
</dbReference>
<comment type="pathway">
    <text evidence="3">Cofactor biosynthesis; adenosylcobalamin biosynthesis; adenosylcobalamin from cob(II)yrinate a,c-diamide: step 7/7.</text>
</comment>
<comment type="function">
    <text evidence="14">Joins adenosylcobinamide-GDP and alpha-ribazole to generate adenosylcobalamin (Ado-cobalamin). Also synthesizes adenosylcobalamin 5'-phosphate from adenosylcobinamide-GDP and alpha-ribazole 5'-phosphate.</text>
</comment>
<gene>
    <name evidence="20" type="primary">cobS_2</name>
    <name evidence="20" type="ORF">GALL_88100</name>
</gene>
<feature type="transmembrane region" description="Helical" evidence="19">
    <location>
        <begin position="138"/>
        <end position="157"/>
    </location>
</feature>
<evidence type="ECO:0000256" key="16">
    <source>
        <dbReference type="ARBA" id="ARBA00032853"/>
    </source>
</evidence>
<protein>
    <recommendedName>
        <fullName evidence="6">Adenosylcobinamide-GDP ribazoletransferase</fullName>
        <ecNumber evidence="5">2.7.8.26</ecNumber>
    </recommendedName>
    <alternativeName>
        <fullName evidence="16">Cobalamin synthase</fullName>
    </alternativeName>
    <alternativeName>
        <fullName evidence="15">Cobalamin-5'-phosphate synthase</fullName>
    </alternativeName>
</protein>
<keyword evidence="10 19" id="KW-0812">Transmembrane</keyword>
<dbReference type="NCBIfam" id="TIGR00317">
    <property type="entry name" value="cobS"/>
    <property type="match status" value="1"/>
</dbReference>
<evidence type="ECO:0000256" key="4">
    <source>
        <dbReference type="ARBA" id="ARBA00010561"/>
    </source>
</evidence>
<dbReference type="HAMAP" id="MF_00719">
    <property type="entry name" value="CobS"/>
    <property type="match status" value="1"/>
</dbReference>
<accession>A0A1J5SMM3</accession>
<keyword evidence="11" id="KW-0460">Magnesium</keyword>
<evidence type="ECO:0000256" key="1">
    <source>
        <dbReference type="ARBA" id="ARBA00001946"/>
    </source>
</evidence>
<comment type="similarity">
    <text evidence="4">Belongs to the CobS family.</text>
</comment>
<evidence type="ECO:0000256" key="10">
    <source>
        <dbReference type="ARBA" id="ARBA00022692"/>
    </source>
</evidence>
<evidence type="ECO:0000256" key="17">
    <source>
        <dbReference type="ARBA" id="ARBA00048623"/>
    </source>
</evidence>
<feature type="transmembrane region" description="Helical" evidence="19">
    <location>
        <begin position="178"/>
        <end position="195"/>
    </location>
</feature>
<keyword evidence="8" id="KW-0169">Cobalamin biosynthesis</keyword>
<dbReference type="EC" id="2.7.8.26" evidence="5"/>
<comment type="catalytic activity">
    <reaction evidence="18">
        <text>alpha-ribazole 5'-phosphate + adenosylcob(III)inamide-GDP = adenosylcob(III)alamin 5'-phosphate + GMP + H(+)</text>
        <dbReference type="Rhea" id="RHEA:23560"/>
        <dbReference type="ChEBI" id="CHEBI:15378"/>
        <dbReference type="ChEBI" id="CHEBI:57918"/>
        <dbReference type="ChEBI" id="CHEBI:58115"/>
        <dbReference type="ChEBI" id="CHEBI:60487"/>
        <dbReference type="ChEBI" id="CHEBI:60493"/>
        <dbReference type="EC" id="2.7.8.26"/>
    </reaction>
</comment>
<dbReference type="UniPathway" id="UPA00148">
    <property type="reaction ID" value="UER00238"/>
</dbReference>
<feature type="transmembrane region" description="Helical" evidence="19">
    <location>
        <begin position="110"/>
        <end position="132"/>
    </location>
</feature>
<dbReference type="AlphaFoldDB" id="A0A1J5SMM3"/>
<evidence type="ECO:0000256" key="19">
    <source>
        <dbReference type="SAM" id="Phobius"/>
    </source>
</evidence>
<evidence type="ECO:0000256" key="12">
    <source>
        <dbReference type="ARBA" id="ARBA00022989"/>
    </source>
</evidence>
<dbReference type="Pfam" id="PF02654">
    <property type="entry name" value="CobS"/>
    <property type="match status" value="1"/>
</dbReference>
<evidence type="ECO:0000256" key="15">
    <source>
        <dbReference type="ARBA" id="ARBA00032605"/>
    </source>
</evidence>
<comment type="subcellular location">
    <subcellularLocation>
        <location evidence="2">Cell membrane</location>
        <topology evidence="2">Multi-pass membrane protein</topology>
    </subcellularLocation>
</comment>
<dbReference type="InterPro" id="IPR003805">
    <property type="entry name" value="CobS"/>
</dbReference>
<evidence type="ECO:0000256" key="2">
    <source>
        <dbReference type="ARBA" id="ARBA00004651"/>
    </source>
</evidence>